<feature type="region of interest" description="Disordered" evidence="9">
    <location>
        <begin position="296"/>
        <end position="355"/>
    </location>
</feature>
<organism evidence="10">
    <name type="scientific">Mesocestoides corti</name>
    <name type="common">Flatworm</name>
    <dbReference type="NCBI Taxonomy" id="53468"/>
    <lineage>
        <taxon>Eukaryota</taxon>
        <taxon>Metazoa</taxon>
        <taxon>Spiralia</taxon>
        <taxon>Lophotrochozoa</taxon>
        <taxon>Platyhelminthes</taxon>
        <taxon>Cestoda</taxon>
        <taxon>Eucestoda</taxon>
        <taxon>Cyclophyllidea</taxon>
        <taxon>Mesocestoididae</taxon>
        <taxon>Mesocestoides</taxon>
    </lineage>
</organism>
<dbReference type="GO" id="GO:0007155">
    <property type="term" value="P:cell adhesion"/>
    <property type="evidence" value="ECO:0007669"/>
    <property type="project" value="UniProtKB-KW"/>
</dbReference>
<dbReference type="Pfam" id="PF11559">
    <property type="entry name" value="ADIP"/>
    <property type="match status" value="1"/>
</dbReference>
<reference evidence="10" key="1">
    <citation type="submission" date="2019-11" db="UniProtKB">
        <authorList>
            <consortium name="WormBaseParasite"/>
        </authorList>
    </citation>
    <scope>IDENTIFICATION</scope>
</reference>
<evidence type="ECO:0000256" key="5">
    <source>
        <dbReference type="ARBA" id="ARBA00022889"/>
    </source>
</evidence>
<keyword evidence="7" id="KW-0175">Coiled coil</keyword>
<evidence type="ECO:0000256" key="6">
    <source>
        <dbReference type="ARBA" id="ARBA00022949"/>
    </source>
</evidence>
<dbReference type="InterPro" id="IPR052300">
    <property type="entry name" value="Adhesion_Centrosome_assoc"/>
</dbReference>
<dbReference type="AlphaFoldDB" id="A0A5K3FGF4"/>
<keyword evidence="5" id="KW-0130">Cell adhesion</keyword>
<feature type="compositionally biased region" description="Polar residues" evidence="9">
    <location>
        <begin position="574"/>
        <end position="585"/>
    </location>
</feature>
<dbReference type="PANTHER" id="PTHR46507:SF4">
    <property type="entry name" value="SSX FAMILY MEMBER 2 INTERACTING PROTEIN"/>
    <property type="match status" value="1"/>
</dbReference>
<evidence type="ECO:0000256" key="8">
    <source>
        <dbReference type="ARBA" id="ARBA00023212"/>
    </source>
</evidence>
<proteinExistence type="inferred from homology"/>
<dbReference type="GO" id="GO:0035735">
    <property type="term" value="P:intraciliary transport involved in cilium assembly"/>
    <property type="evidence" value="ECO:0007669"/>
    <property type="project" value="TreeGrafter"/>
</dbReference>
<feature type="compositionally biased region" description="Basic residues" evidence="9">
    <location>
        <begin position="555"/>
        <end position="572"/>
    </location>
</feature>
<feature type="compositionally biased region" description="Low complexity" evidence="9">
    <location>
        <begin position="322"/>
        <end position="338"/>
    </location>
</feature>
<evidence type="ECO:0000256" key="2">
    <source>
        <dbReference type="ARBA" id="ARBA00004300"/>
    </source>
</evidence>
<feature type="compositionally biased region" description="Acidic residues" evidence="9">
    <location>
        <begin position="296"/>
        <end position="311"/>
    </location>
</feature>
<evidence type="ECO:0000313" key="10">
    <source>
        <dbReference type="WBParaSite" id="MCU_008241-RB"/>
    </source>
</evidence>
<evidence type="ECO:0000256" key="4">
    <source>
        <dbReference type="ARBA" id="ARBA00022490"/>
    </source>
</evidence>
<dbReference type="InterPro" id="IPR021622">
    <property type="entry name" value="Afadin/alpha-actinin-bd"/>
</dbReference>
<keyword evidence="6" id="KW-0965">Cell junction</keyword>
<dbReference type="GO" id="GO:0036064">
    <property type="term" value="C:ciliary basal body"/>
    <property type="evidence" value="ECO:0007669"/>
    <property type="project" value="TreeGrafter"/>
</dbReference>
<evidence type="ECO:0000256" key="7">
    <source>
        <dbReference type="ARBA" id="ARBA00023054"/>
    </source>
</evidence>
<evidence type="ECO:0000256" key="9">
    <source>
        <dbReference type="SAM" id="MobiDB-lite"/>
    </source>
</evidence>
<keyword evidence="4" id="KW-0963">Cytoplasm</keyword>
<name>A0A5K3FGF4_MESCO</name>
<protein>
    <submittedName>
        <fullName evidence="10">Afadin-and alpha-actinin-binding protein</fullName>
    </submittedName>
</protein>
<evidence type="ECO:0000256" key="1">
    <source>
        <dbReference type="ARBA" id="ARBA00004282"/>
    </source>
</evidence>
<dbReference type="GO" id="GO:0034451">
    <property type="term" value="C:centriolar satellite"/>
    <property type="evidence" value="ECO:0007669"/>
    <property type="project" value="TreeGrafter"/>
</dbReference>
<comment type="similarity">
    <text evidence="3">Belongs to the ADIP family.</text>
</comment>
<dbReference type="WBParaSite" id="MCU_008241-RB">
    <property type="protein sequence ID" value="MCU_008241-RB"/>
    <property type="gene ID" value="MCU_008241"/>
</dbReference>
<accession>A0A5K3FGF4</accession>
<evidence type="ECO:0000256" key="3">
    <source>
        <dbReference type="ARBA" id="ARBA00009291"/>
    </source>
</evidence>
<comment type="subcellular location">
    <subcellularLocation>
        <location evidence="1">Cell junction</location>
    </subcellularLocation>
    <subcellularLocation>
        <location evidence="2">Cytoplasm</location>
        <location evidence="2">Cytoskeleton</location>
        <location evidence="2">Microtubule organizing center</location>
        <location evidence="2">Centrosome</location>
    </subcellularLocation>
</comment>
<dbReference type="PANTHER" id="PTHR46507">
    <property type="entry name" value="AFADIN- AND ALPHA-ACTININ-BINDING PROTEIN"/>
    <property type="match status" value="1"/>
</dbReference>
<sequence>MTSDVQAGGDGRPLEFDVVPVDPNFELPAKLFVDWNVGLYSKLQTLNAEFVGMGHAPCLFKKDSSYVTVHFNAFVTACYALFERYLQNINARETVDENIMRLSIDLEHSRKMHSRCKAELELSQTAVHQGKERERKLEAEKSTLCAQLRASNESIRRMRSDMQHRTTQFQHEVKKREQESLGLKNRLNLLLRGQSQSRCVRSSSAVAGSRKIERLTSSASATTDSTEEHGTLRSQLDLARSMLAHLTSRENDLFYENRELRDLISVLSSRMVRFSRHLKLRRLWRRDVVAVVDADDDDDANDEVEEEEETSLDGVSGDEAVDATNDFSASFSSSSTSSSDEDDVAASGSRRDRRRQSANVHALLLEMPFHMVRDHLTRRVHRLSRRLWREVKAVGASTSPPRVGDDATSEVVDDQTLLSTGDTSTKLALEEELSRCRLKLDQCERQLKADGLIAPPALGSVRRADSPCLPCGKRTIGSRSVETADPSASSCEQAPIGSACSSSVELLSESEFTAERSPRRLQIPDSPNAILQQYSPRQSNETACTAKADFTPTPRRLRARRWPHRNSNRRKATSALQLPQQPHPP</sequence>
<dbReference type="GO" id="GO:0070161">
    <property type="term" value="C:anchoring junction"/>
    <property type="evidence" value="ECO:0007669"/>
    <property type="project" value="UniProtKB-SubCell"/>
</dbReference>
<feature type="region of interest" description="Disordered" evidence="9">
    <location>
        <begin position="535"/>
        <end position="585"/>
    </location>
</feature>
<keyword evidence="8" id="KW-0206">Cytoskeleton</keyword>